<dbReference type="InterPro" id="IPR050472">
    <property type="entry name" value="Anth_synth/Amidotransfase"/>
</dbReference>
<dbReference type="Gene3D" id="3.40.50.880">
    <property type="match status" value="1"/>
</dbReference>
<dbReference type="CDD" id="cd01743">
    <property type="entry name" value="GATase1_Anthranilate_Synthase"/>
    <property type="match status" value="1"/>
</dbReference>
<organism evidence="3 4">
    <name type="scientific">Planobacterium oryzisoli</name>
    <dbReference type="NCBI Taxonomy" id="2771435"/>
    <lineage>
        <taxon>Bacteria</taxon>
        <taxon>Pseudomonadati</taxon>
        <taxon>Bacteroidota</taxon>
        <taxon>Flavobacteriia</taxon>
        <taxon>Flavobacteriales</taxon>
        <taxon>Weeksellaceae</taxon>
        <taxon>Chryseobacterium group</taxon>
        <taxon>Chryseobacterium</taxon>
    </lineage>
</organism>
<protein>
    <submittedName>
        <fullName evidence="3">Aminodeoxychorismate/anthranilate synthase component II</fullName>
    </submittedName>
</protein>
<dbReference type="GO" id="GO:0000162">
    <property type="term" value="P:L-tryptophan biosynthetic process"/>
    <property type="evidence" value="ECO:0007669"/>
    <property type="project" value="TreeGrafter"/>
</dbReference>
<dbReference type="PRINTS" id="PR00096">
    <property type="entry name" value="GATASE"/>
</dbReference>
<dbReference type="NCBIfam" id="TIGR00566">
    <property type="entry name" value="trpG_papA"/>
    <property type="match status" value="1"/>
</dbReference>
<evidence type="ECO:0000256" key="1">
    <source>
        <dbReference type="ARBA" id="ARBA00022962"/>
    </source>
</evidence>
<evidence type="ECO:0000313" key="3">
    <source>
        <dbReference type="EMBL" id="MBF5026348.1"/>
    </source>
</evidence>
<dbReference type="PANTHER" id="PTHR43418">
    <property type="entry name" value="MULTIFUNCTIONAL TRYPTOPHAN BIOSYNTHESIS PROTEIN-RELATED"/>
    <property type="match status" value="1"/>
</dbReference>
<keyword evidence="4" id="KW-1185">Reference proteome</keyword>
<feature type="domain" description="Glutamine amidotransferase" evidence="2">
    <location>
        <begin position="8"/>
        <end position="191"/>
    </location>
</feature>
<dbReference type="RefSeq" id="WP_194738276.1">
    <property type="nucleotide sequence ID" value="NZ_JADKYY010000001.1"/>
</dbReference>
<proteinExistence type="predicted"/>
<accession>A0A931E8X4</accession>
<reference evidence="3" key="1">
    <citation type="submission" date="2020-11" db="EMBL/GenBank/DDBJ databases">
        <title>Genome seq and assembly of Planobacterium sp.</title>
        <authorList>
            <person name="Chhetri G."/>
        </authorList>
    </citation>
    <scope>NUCLEOTIDE SEQUENCE</scope>
    <source>
        <strain evidence="3">GCR5</strain>
    </source>
</reference>
<evidence type="ECO:0000313" key="4">
    <source>
        <dbReference type="Proteomes" id="UP000694480"/>
    </source>
</evidence>
<dbReference type="GO" id="GO:0004049">
    <property type="term" value="F:anthranilate synthase activity"/>
    <property type="evidence" value="ECO:0007669"/>
    <property type="project" value="TreeGrafter"/>
</dbReference>
<sequence>MKTNDKILVLDNYDSFTYNLVQMIERSCPFQVQVHKNDKIALDEVEAFSSIVISPGPGIPSEAGITLDLVRRYAPSKKILGVCLGQQAIAEAFGGSLTNLSQIYHGVATTALQTYPEAALLQGLPERIEVGRYHSWAVNREGFPKQLRITSVDSQGMIMSLEHTTYQVHGVQYHPESILTPHGKQIISNFLSI</sequence>
<dbReference type="InterPro" id="IPR017926">
    <property type="entry name" value="GATASE"/>
</dbReference>
<dbReference type="GO" id="GO:0005829">
    <property type="term" value="C:cytosol"/>
    <property type="evidence" value="ECO:0007669"/>
    <property type="project" value="TreeGrafter"/>
</dbReference>
<dbReference type="PRINTS" id="PR00097">
    <property type="entry name" value="ANTSNTHASEII"/>
</dbReference>
<dbReference type="Proteomes" id="UP000694480">
    <property type="component" value="Unassembled WGS sequence"/>
</dbReference>
<comment type="caution">
    <text evidence="3">The sequence shown here is derived from an EMBL/GenBank/DDBJ whole genome shotgun (WGS) entry which is preliminary data.</text>
</comment>
<dbReference type="FunFam" id="3.40.50.880:FF:000003">
    <property type="entry name" value="Anthranilate synthase component II"/>
    <property type="match status" value="1"/>
</dbReference>
<dbReference type="SUPFAM" id="SSF52317">
    <property type="entry name" value="Class I glutamine amidotransferase-like"/>
    <property type="match status" value="1"/>
</dbReference>
<gene>
    <name evidence="3" type="ORF">IC612_00865</name>
</gene>
<keyword evidence="1" id="KW-0315">Glutamine amidotransferase</keyword>
<name>A0A931E8X4_9FLAO</name>
<dbReference type="PANTHER" id="PTHR43418:SF4">
    <property type="entry name" value="MULTIFUNCTIONAL TRYPTOPHAN BIOSYNTHESIS PROTEIN"/>
    <property type="match status" value="1"/>
</dbReference>
<dbReference type="EMBL" id="JADKYY010000001">
    <property type="protein sequence ID" value="MBF5026348.1"/>
    <property type="molecule type" value="Genomic_DNA"/>
</dbReference>
<dbReference type="Pfam" id="PF00117">
    <property type="entry name" value="GATase"/>
    <property type="match status" value="1"/>
</dbReference>
<dbReference type="PRINTS" id="PR00099">
    <property type="entry name" value="CPSGATASE"/>
</dbReference>
<dbReference type="PROSITE" id="PS51273">
    <property type="entry name" value="GATASE_TYPE_1"/>
    <property type="match status" value="1"/>
</dbReference>
<dbReference type="InterPro" id="IPR006221">
    <property type="entry name" value="TrpG/PapA_dom"/>
</dbReference>
<dbReference type="InterPro" id="IPR029062">
    <property type="entry name" value="Class_I_gatase-like"/>
</dbReference>
<dbReference type="AlphaFoldDB" id="A0A931E8X4"/>
<evidence type="ECO:0000259" key="2">
    <source>
        <dbReference type="Pfam" id="PF00117"/>
    </source>
</evidence>